<reference evidence="1" key="1">
    <citation type="submission" date="2016-03" db="EMBL/GenBank/DDBJ databases">
        <title>Updated assembly of Pseudogymnoascus destructans, the fungus causing white-nose syndrome of bats.</title>
        <authorList>
            <person name="Palmer J.M."/>
            <person name="Drees K.P."/>
            <person name="Foster J.T."/>
            <person name="Lindner D.L."/>
        </authorList>
    </citation>
    <scope>NUCLEOTIDE SEQUENCE [LARGE SCALE GENOMIC DNA]</scope>
    <source>
        <strain evidence="1">20631-21</strain>
    </source>
</reference>
<dbReference type="InterPro" id="IPR018565">
    <property type="entry name" value="Nkp2/Cnl2"/>
</dbReference>
<dbReference type="OrthoDB" id="2311687at2759"/>
<dbReference type="GO" id="GO:0031511">
    <property type="term" value="C:Mis6-Sim4 complex"/>
    <property type="evidence" value="ECO:0007669"/>
    <property type="project" value="TreeGrafter"/>
</dbReference>
<organism evidence="1">
    <name type="scientific">Pseudogymnoascus destructans</name>
    <dbReference type="NCBI Taxonomy" id="655981"/>
    <lineage>
        <taxon>Eukaryota</taxon>
        <taxon>Fungi</taxon>
        <taxon>Dikarya</taxon>
        <taxon>Ascomycota</taxon>
        <taxon>Pezizomycotina</taxon>
        <taxon>Leotiomycetes</taxon>
        <taxon>Thelebolales</taxon>
        <taxon>Thelebolaceae</taxon>
        <taxon>Pseudogymnoascus</taxon>
    </lineage>
</organism>
<dbReference type="Proteomes" id="UP000077154">
    <property type="component" value="Unassembled WGS sequence"/>
</dbReference>
<dbReference type="GeneID" id="36291927"/>
<dbReference type="PANTHER" id="PTHR28064">
    <property type="entry name" value="INNER KINETOCHORE SUBUNIT NKP2"/>
    <property type="match status" value="1"/>
</dbReference>
<evidence type="ECO:0000313" key="1">
    <source>
        <dbReference type="EMBL" id="OAF54786.1"/>
    </source>
</evidence>
<dbReference type="AlphaFoldDB" id="A0A176ZY06"/>
<sequence length="182" mass="20001">MPPPTESQILTSFLIPPSPLPVVLPPTAFAALFPPSTPQASIAHLYRLLSHHRALLTDAVKSDIEDEAKRGVAQRRAVVKTRREQERGEDDEEVRIERALSTTNPAPLAHPRHHTLRTILPTLDTATEDIETEVALLELEAETLLAGIRNTVGGLSDLRYGRFRNQEVGEGVRGGLEGGWRG</sequence>
<dbReference type="PANTHER" id="PTHR28064:SF1">
    <property type="entry name" value="INNER KINETOCHORE SUBUNIT NKP2"/>
    <property type="match status" value="1"/>
</dbReference>
<name>A0A176ZY06_9PEZI</name>
<accession>A0A176ZY06</accession>
<dbReference type="RefSeq" id="XP_024320089.1">
    <property type="nucleotide sequence ID" value="XM_024472430.1"/>
</dbReference>
<dbReference type="Pfam" id="PF09447">
    <property type="entry name" value="Cnl2_NKP2"/>
    <property type="match status" value="1"/>
</dbReference>
<proteinExistence type="predicted"/>
<dbReference type="GO" id="GO:0007059">
    <property type="term" value="P:chromosome segregation"/>
    <property type="evidence" value="ECO:0007669"/>
    <property type="project" value="TreeGrafter"/>
</dbReference>
<protein>
    <submittedName>
        <fullName evidence="1">Uncharacterized protein</fullName>
    </submittedName>
</protein>
<dbReference type="EMBL" id="KV441415">
    <property type="protein sequence ID" value="OAF54786.1"/>
    <property type="molecule type" value="Genomic_DNA"/>
</dbReference>
<gene>
    <name evidence="1" type="ORF">VC83_08889</name>
</gene>